<keyword evidence="1" id="KW-0175">Coiled coil</keyword>
<protein>
    <submittedName>
        <fullName evidence="2">Uncharacterized protein</fullName>
    </submittedName>
</protein>
<gene>
    <name evidence="2" type="ORF">SAMN05444277_11028</name>
</gene>
<dbReference type="RefSeq" id="WP_090660387.1">
    <property type="nucleotide sequence ID" value="NZ_FOXQ01000010.1"/>
</dbReference>
<evidence type="ECO:0000313" key="3">
    <source>
        <dbReference type="Proteomes" id="UP000199031"/>
    </source>
</evidence>
<accession>A0A1I5XYJ7</accession>
<dbReference type="Proteomes" id="UP000199031">
    <property type="component" value="Unassembled WGS sequence"/>
</dbReference>
<feature type="coiled-coil region" evidence="1">
    <location>
        <begin position="96"/>
        <end position="123"/>
    </location>
</feature>
<reference evidence="2 3" key="1">
    <citation type="submission" date="2016-10" db="EMBL/GenBank/DDBJ databases">
        <authorList>
            <person name="de Groot N.N."/>
        </authorList>
    </citation>
    <scope>NUCLEOTIDE SEQUENCE [LARGE SCALE GENOMIC DNA]</scope>
    <source>
        <strain evidence="2 3">DSM 28286</strain>
    </source>
</reference>
<name>A0A1I5XYJ7_9BACT</name>
<dbReference type="OrthoDB" id="672271at2"/>
<evidence type="ECO:0000256" key="1">
    <source>
        <dbReference type="SAM" id="Coils"/>
    </source>
</evidence>
<evidence type="ECO:0000313" key="2">
    <source>
        <dbReference type="EMBL" id="SFQ36986.1"/>
    </source>
</evidence>
<sequence>MVETEISQFARECNDWRETLRSHRDELHQMQTTLQQAVNHPLSKEEQTELEHLQNQLHIQLINIHDLKHAVKLHDRKLHTDVSEPPAFPDNVSVYHENLNEDYHSLESTISELREQIDNFIHQVQ</sequence>
<proteinExistence type="predicted"/>
<dbReference type="STRING" id="1465490.SAMN05444277_11028"/>
<dbReference type="AlphaFoldDB" id="A0A1I5XYJ7"/>
<organism evidence="2 3">
    <name type="scientific">Parafilimonas terrae</name>
    <dbReference type="NCBI Taxonomy" id="1465490"/>
    <lineage>
        <taxon>Bacteria</taxon>
        <taxon>Pseudomonadati</taxon>
        <taxon>Bacteroidota</taxon>
        <taxon>Chitinophagia</taxon>
        <taxon>Chitinophagales</taxon>
        <taxon>Chitinophagaceae</taxon>
        <taxon>Parafilimonas</taxon>
    </lineage>
</organism>
<dbReference type="EMBL" id="FOXQ01000010">
    <property type="protein sequence ID" value="SFQ36986.1"/>
    <property type="molecule type" value="Genomic_DNA"/>
</dbReference>
<keyword evidence="3" id="KW-1185">Reference proteome</keyword>